<evidence type="ECO:0000256" key="8">
    <source>
        <dbReference type="SAM" id="MobiDB-lite"/>
    </source>
</evidence>
<feature type="compositionally biased region" description="Basic and acidic residues" evidence="8">
    <location>
        <begin position="30"/>
        <end position="41"/>
    </location>
</feature>
<comment type="similarity">
    <text evidence="2 7">Belongs to the SLU7 family.</text>
</comment>
<dbReference type="PANTHER" id="PTHR12942">
    <property type="entry name" value="STEP II SPLICING FACTOR SLU7"/>
    <property type="match status" value="1"/>
</dbReference>
<evidence type="ECO:0000313" key="11">
    <source>
        <dbReference type="Proteomes" id="UP001061958"/>
    </source>
</evidence>
<feature type="region of interest" description="Disordered" evidence="8">
    <location>
        <begin position="1"/>
        <end position="43"/>
    </location>
</feature>
<reference evidence="10" key="1">
    <citation type="journal article" date="2022" name="Proc. Natl. Acad. Sci. U.S.A.">
        <title>Life cycle and functional genomics of the unicellular red alga Galdieria for elucidating algal and plant evolution and industrial use.</title>
        <authorList>
            <person name="Hirooka S."/>
            <person name="Itabashi T."/>
            <person name="Ichinose T.M."/>
            <person name="Onuma R."/>
            <person name="Fujiwara T."/>
            <person name="Yamashita S."/>
            <person name="Jong L.W."/>
            <person name="Tomita R."/>
            <person name="Iwane A.H."/>
            <person name="Miyagishima S.Y."/>
        </authorList>
    </citation>
    <scope>NUCLEOTIDE SEQUENCE</scope>
    <source>
        <strain evidence="10">NBRC 102759</strain>
    </source>
</reference>
<keyword evidence="3 7" id="KW-0507">mRNA processing</keyword>
<comment type="caution">
    <text evidence="10">The sequence shown here is derived from an EMBL/GenBank/DDBJ whole genome shotgun (WGS) entry which is preliminary data.</text>
</comment>
<dbReference type="OrthoDB" id="249612at2759"/>
<sequence length="496" mass="57711">MASSSHMFKSRDELKKAREIEQARKAGTIEPEKDEQGRDINPHIPQYISKAPWYLDSGVPTLKHQRNEKLHQTRGDIDKWYERGKKLETKRRKFQKGCCENCGAATHKTKDCMERPRKVGAKWTGKNLQPDEAIQDINLSWEGKHDRWNGFDPAEYKHVIEYHESLEKERQRLKAEQIEKELTQKSRKEKDSDDDDLSDFSESDNDEGFKQKASGDVIIQQKDEGTRVTVRNLRIREDTAKYLRNLDVNSAYYDPKSRSMRADPLPHIDPDDKDFAGDNFVLYSGDTQKIAQVQLNFMEAQRQGLEMPHLIAEPSLAELVHREYKTKKESAEEKHRREVLEKYGGEEYLRKPSDELYPQQSELYIEYGPDGRIRKGLEKSIPRSKYAEDVYEGNHSSVWGSFYKDGRWGYKCCHQTVRRSYCTGTAGRDAEHTSEEFMAAATERYHEKRSQEGSIQSFTKKMELISESQGSLNEHMMNTNLESHFRKEGATPTSHK</sequence>
<keyword evidence="6 7" id="KW-0539">Nucleus</keyword>
<evidence type="ECO:0000256" key="2">
    <source>
        <dbReference type="ARBA" id="ARBA00007203"/>
    </source>
</evidence>
<dbReference type="PANTHER" id="PTHR12942:SF2">
    <property type="entry name" value="PRE-MRNA-SPLICING FACTOR SLU7"/>
    <property type="match status" value="1"/>
</dbReference>
<proteinExistence type="inferred from homology"/>
<feature type="region of interest" description="Disordered" evidence="8">
    <location>
        <begin position="181"/>
        <end position="220"/>
    </location>
</feature>
<protein>
    <recommendedName>
        <fullName evidence="7">Pre-mRNA-splicing factor SLU7</fullName>
    </recommendedName>
</protein>
<dbReference type="AlphaFoldDB" id="A0A9C7PRA8"/>
<dbReference type="Pfam" id="PF11708">
    <property type="entry name" value="Slu7"/>
    <property type="match status" value="1"/>
</dbReference>
<dbReference type="GO" id="GO:0030628">
    <property type="term" value="F:pre-mRNA 3'-splice site binding"/>
    <property type="evidence" value="ECO:0007669"/>
    <property type="project" value="UniProtKB-UniRule"/>
</dbReference>
<dbReference type="InterPro" id="IPR021715">
    <property type="entry name" value="Slu7_dom"/>
</dbReference>
<organism evidence="10 11">
    <name type="scientific">Galdieria partita</name>
    <dbReference type="NCBI Taxonomy" id="83374"/>
    <lineage>
        <taxon>Eukaryota</taxon>
        <taxon>Rhodophyta</taxon>
        <taxon>Bangiophyceae</taxon>
        <taxon>Galdieriales</taxon>
        <taxon>Galdieriaceae</taxon>
        <taxon>Galdieria</taxon>
    </lineage>
</organism>
<name>A0A9C7PRA8_9RHOD</name>
<dbReference type="EMBL" id="BQMJ01000006">
    <property type="protein sequence ID" value="GJQ09080.1"/>
    <property type="molecule type" value="Genomic_DNA"/>
</dbReference>
<evidence type="ECO:0000256" key="4">
    <source>
        <dbReference type="ARBA" id="ARBA00022728"/>
    </source>
</evidence>
<dbReference type="GO" id="GO:0000398">
    <property type="term" value="P:mRNA splicing, via spliceosome"/>
    <property type="evidence" value="ECO:0007669"/>
    <property type="project" value="UniProtKB-UniRule"/>
</dbReference>
<feature type="compositionally biased region" description="Basic and acidic residues" evidence="8">
    <location>
        <begin position="9"/>
        <end position="24"/>
    </location>
</feature>
<feature type="compositionally biased region" description="Acidic residues" evidence="8">
    <location>
        <begin position="192"/>
        <end position="206"/>
    </location>
</feature>
<reference evidence="10" key="2">
    <citation type="submission" date="2022-01" db="EMBL/GenBank/DDBJ databases">
        <authorList>
            <person name="Hirooka S."/>
            <person name="Miyagishima S.Y."/>
        </authorList>
    </citation>
    <scope>NUCLEOTIDE SEQUENCE</scope>
    <source>
        <strain evidence="10">NBRC 102759</strain>
    </source>
</reference>
<evidence type="ECO:0000313" key="10">
    <source>
        <dbReference type="EMBL" id="GJQ09080.1"/>
    </source>
</evidence>
<evidence type="ECO:0000256" key="1">
    <source>
        <dbReference type="ARBA" id="ARBA00004123"/>
    </source>
</evidence>
<dbReference type="GO" id="GO:0005681">
    <property type="term" value="C:spliceosomal complex"/>
    <property type="evidence" value="ECO:0007669"/>
    <property type="project" value="UniProtKB-UniRule"/>
</dbReference>
<keyword evidence="4 7" id="KW-0747">Spliceosome</keyword>
<dbReference type="InterPro" id="IPR039974">
    <property type="entry name" value="Splicing_factor_SLU7"/>
</dbReference>
<comment type="subunit">
    <text evidence="7">Associated with the spliceosome.</text>
</comment>
<feature type="domain" description="Pre-mRNA-splicing factor SLU7" evidence="9">
    <location>
        <begin position="139"/>
        <end position="401"/>
    </location>
</feature>
<gene>
    <name evidence="10" type="ORF">GpartN1_g871.t1</name>
</gene>
<evidence type="ECO:0000256" key="7">
    <source>
        <dbReference type="RuleBase" id="RU367071"/>
    </source>
</evidence>
<comment type="subcellular location">
    <subcellularLocation>
        <location evidence="1 7">Nucleus</location>
    </subcellularLocation>
</comment>
<accession>A0A9C7PRA8</accession>
<comment type="function">
    <text evidence="7">Involved in pre-mRNA splicing.</text>
</comment>
<keyword evidence="5 7" id="KW-0508">mRNA splicing</keyword>
<evidence type="ECO:0000256" key="6">
    <source>
        <dbReference type="ARBA" id="ARBA00023242"/>
    </source>
</evidence>
<evidence type="ECO:0000259" key="9">
    <source>
        <dbReference type="Pfam" id="PF11708"/>
    </source>
</evidence>
<feature type="compositionally biased region" description="Basic and acidic residues" evidence="8">
    <location>
        <begin position="181"/>
        <end position="191"/>
    </location>
</feature>
<evidence type="ECO:0000256" key="3">
    <source>
        <dbReference type="ARBA" id="ARBA00022664"/>
    </source>
</evidence>
<dbReference type="Proteomes" id="UP001061958">
    <property type="component" value="Unassembled WGS sequence"/>
</dbReference>
<evidence type="ECO:0000256" key="5">
    <source>
        <dbReference type="ARBA" id="ARBA00023187"/>
    </source>
</evidence>
<keyword evidence="11" id="KW-1185">Reference proteome</keyword>